<feature type="transmembrane region" description="Helical" evidence="1">
    <location>
        <begin position="85"/>
        <end position="118"/>
    </location>
</feature>
<evidence type="ECO:0000256" key="1">
    <source>
        <dbReference type="SAM" id="Phobius"/>
    </source>
</evidence>
<protein>
    <submittedName>
        <fullName evidence="2">Uncharacterized protein conserved in bacteria</fullName>
    </submittedName>
</protein>
<organism evidence="2">
    <name type="scientific">Levilinea saccharolytica</name>
    <dbReference type="NCBI Taxonomy" id="229921"/>
    <lineage>
        <taxon>Bacteria</taxon>
        <taxon>Bacillati</taxon>
        <taxon>Chloroflexota</taxon>
        <taxon>Anaerolineae</taxon>
        <taxon>Anaerolineales</taxon>
        <taxon>Anaerolineaceae</taxon>
        <taxon>Levilinea</taxon>
    </lineage>
</organism>
<feature type="transmembrane region" description="Helical" evidence="1">
    <location>
        <begin position="36"/>
        <end position="65"/>
    </location>
</feature>
<evidence type="ECO:0000313" key="3">
    <source>
        <dbReference type="EMBL" id="KPL91552.1"/>
    </source>
</evidence>
<dbReference type="PANTHER" id="PTHR39165">
    <property type="entry name" value="IG HYPOTHETICAL 17883"/>
    <property type="match status" value="1"/>
</dbReference>
<proteinExistence type="predicted"/>
<feature type="transmembrane region" description="Helical" evidence="1">
    <location>
        <begin position="139"/>
        <end position="164"/>
    </location>
</feature>
<dbReference type="AlphaFoldDB" id="A0A0M8JQ62"/>
<keyword evidence="1" id="KW-1133">Transmembrane helix</keyword>
<feature type="transmembrane region" description="Helical" evidence="1">
    <location>
        <begin position="6"/>
        <end position="29"/>
    </location>
</feature>
<dbReference type="OrthoDB" id="165408at2"/>
<reference evidence="2" key="1">
    <citation type="journal article" date="2015" name="Genome Announc.">
        <title>Draft Genome Sequences of Anaerolinea thermolimosa IMO-1, Bellilinea caldifistulae GOMI-1, Leptolinea tardivitalis YMTK-2, Levilinea saccharolytica KIBI-1, Longilinea arvoryzae KOME-1, Previously Described as Members of the Class Anaerolineae (Chloroflexi).</title>
        <authorList>
            <person name="Matsuura N."/>
            <person name="Tourlousse M.D."/>
            <person name="Ohashi A."/>
            <person name="Hugenholtz P."/>
            <person name="Sekiguchi Y."/>
        </authorList>
    </citation>
    <scope>NUCLEOTIDE SEQUENCE</scope>
    <source>
        <strain evidence="2">KIBI-1</strain>
    </source>
</reference>
<evidence type="ECO:0000313" key="4">
    <source>
        <dbReference type="Proteomes" id="UP000050501"/>
    </source>
</evidence>
<dbReference type="PANTHER" id="PTHR39165:SF1">
    <property type="entry name" value="DUF456 DOMAIN-CONTAINING PROTEIN"/>
    <property type="match status" value="1"/>
</dbReference>
<dbReference type="InterPro" id="IPR007403">
    <property type="entry name" value="DUF456"/>
</dbReference>
<dbReference type="Proteomes" id="UP000050501">
    <property type="component" value="Unassembled WGS sequence"/>
</dbReference>
<accession>A0A0M8JQ62</accession>
<dbReference type="RefSeq" id="WP_062419427.1">
    <property type="nucleotide sequence ID" value="NZ_BBXZ01000159.1"/>
</dbReference>
<reference evidence="3 4" key="2">
    <citation type="submission" date="2015-07" db="EMBL/GenBank/DDBJ databases">
        <title>Genome sequence of Levilinea saccharolytica DSM 16555.</title>
        <authorList>
            <person name="Hemp J."/>
            <person name="Ward L.M."/>
            <person name="Pace L.A."/>
            <person name="Fischer W.W."/>
        </authorList>
    </citation>
    <scope>NUCLEOTIDE SEQUENCE [LARGE SCALE GENOMIC DNA]</scope>
    <source>
        <strain evidence="3 4">KIBI-1</strain>
    </source>
</reference>
<evidence type="ECO:0000313" key="2">
    <source>
        <dbReference type="EMBL" id="GAP19118.1"/>
    </source>
</evidence>
<dbReference type="EMBL" id="DF967975">
    <property type="protein sequence ID" value="GAP19118.1"/>
    <property type="molecule type" value="Genomic_DNA"/>
</dbReference>
<name>A0A0M8JQ62_9CHLR</name>
<keyword evidence="1" id="KW-0472">Membrane</keyword>
<dbReference type="Pfam" id="PF04306">
    <property type="entry name" value="DUF456"/>
    <property type="match status" value="1"/>
</dbReference>
<gene>
    <name evidence="3" type="ORF">ADN01_01120</name>
    <name evidence="2" type="ORF">LSAC_03017</name>
</gene>
<dbReference type="EMBL" id="LGCM01000003">
    <property type="protein sequence ID" value="KPL91552.1"/>
    <property type="molecule type" value="Genomic_DNA"/>
</dbReference>
<sequence>MAPLTQTALTVVTLAVMLLGLAGLILVIFPGLNIIWLAALVYGLITGFDWVSGVLFAFITLIMLVGNLADNVLMSTEARQTGASWLSIGVALVAGLLGSLFFPPFGGLIAALVGLFIIEYIRIRSWRQAANSMRGMALGCGWVVGVRIFFGLVMIFIWGMWAFIL</sequence>
<keyword evidence="4" id="KW-1185">Reference proteome</keyword>
<keyword evidence="1" id="KW-0812">Transmembrane</keyword>